<protein>
    <submittedName>
        <fullName evidence="1">Uncharacterized protein</fullName>
    </submittedName>
</protein>
<name>A0ABS8WK01_DATST</name>
<sequence length="164" mass="19783">MKEKQKSDFKRLEFWRWSEVSWFRKTIVALMEKMRGWERMSVNRPARWCQVVAERTRGRRKGRGGAAAFGGNLTDWPRGGVRVSLIFRRKREEKREERVCIWCSSPRWTGAVWVVRLTMRGEKEEKRRQQIWGEKWGECKEEERLTGRLGLSSKKWEREMDTTT</sequence>
<reference evidence="1 2" key="1">
    <citation type="journal article" date="2021" name="BMC Genomics">
        <title>Datura genome reveals duplications of psychoactive alkaloid biosynthetic genes and high mutation rate following tissue culture.</title>
        <authorList>
            <person name="Rajewski A."/>
            <person name="Carter-House D."/>
            <person name="Stajich J."/>
            <person name="Litt A."/>
        </authorList>
    </citation>
    <scope>NUCLEOTIDE SEQUENCE [LARGE SCALE GENOMIC DNA]</scope>
    <source>
        <strain evidence="1">AR-01</strain>
    </source>
</reference>
<proteinExistence type="predicted"/>
<comment type="caution">
    <text evidence="1">The sequence shown here is derived from an EMBL/GenBank/DDBJ whole genome shotgun (WGS) entry which is preliminary data.</text>
</comment>
<organism evidence="1 2">
    <name type="scientific">Datura stramonium</name>
    <name type="common">Jimsonweed</name>
    <name type="synonym">Common thornapple</name>
    <dbReference type="NCBI Taxonomy" id="4076"/>
    <lineage>
        <taxon>Eukaryota</taxon>
        <taxon>Viridiplantae</taxon>
        <taxon>Streptophyta</taxon>
        <taxon>Embryophyta</taxon>
        <taxon>Tracheophyta</taxon>
        <taxon>Spermatophyta</taxon>
        <taxon>Magnoliopsida</taxon>
        <taxon>eudicotyledons</taxon>
        <taxon>Gunneridae</taxon>
        <taxon>Pentapetalae</taxon>
        <taxon>asterids</taxon>
        <taxon>lamiids</taxon>
        <taxon>Solanales</taxon>
        <taxon>Solanaceae</taxon>
        <taxon>Solanoideae</taxon>
        <taxon>Datureae</taxon>
        <taxon>Datura</taxon>
    </lineage>
</organism>
<evidence type="ECO:0000313" key="1">
    <source>
        <dbReference type="EMBL" id="MCE3049765.1"/>
    </source>
</evidence>
<feature type="non-terminal residue" evidence="1">
    <location>
        <position position="164"/>
    </location>
</feature>
<gene>
    <name evidence="1" type="ORF">HAX54_045742</name>
</gene>
<accession>A0ABS8WK01</accession>
<dbReference type="EMBL" id="JACEIK010007127">
    <property type="protein sequence ID" value="MCE3049765.1"/>
    <property type="molecule type" value="Genomic_DNA"/>
</dbReference>
<evidence type="ECO:0000313" key="2">
    <source>
        <dbReference type="Proteomes" id="UP000823775"/>
    </source>
</evidence>
<dbReference type="Proteomes" id="UP000823775">
    <property type="component" value="Unassembled WGS sequence"/>
</dbReference>
<keyword evidence="2" id="KW-1185">Reference proteome</keyword>